<protein>
    <recommendedName>
        <fullName evidence="2">FHA domain-containing protein</fullName>
    </recommendedName>
</protein>
<dbReference type="SMART" id="SM00240">
    <property type="entry name" value="FHA"/>
    <property type="match status" value="1"/>
</dbReference>
<organism evidence="3 4">
    <name type="scientific">Linderina pennispora</name>
    <dbReference type="NCBI Taxonomy" id="61395"/>
    <lineage>
        <taxon>Eukaryota</taxon>
        <taxon>Fungi</taxon>
        <taxon>Fungi incertae sedis</taxon>
        <taxon>Zoopagomycota</taxon>
        <taxon>Kickxellomycotina</taxon>
        <taxon>Kickxellomycetes</taxon>
        <taxon>Kickxellales</taxon>
        <taxon>Kickxellaceae</taxon>
        <taxon>Linderina</taxon>
    </lineage>
</organism>
<feature type="domain" description="FHA" evidence="2">
    <location>
        <begin position="40"/>
        <end position="97"/>
    </location>
</feature>
<dbReference type="InterPro" id="IPR000253">
    <property type="entry name" value="FHA_dom"/>
</dbReference>
<dbReference type="PANTHER" id="PTHR21712">
    <property type="entry name" value="PRE-RRNA-PROCESSING PROTEIN FHL1"/>
    <property type="match status" value="1"/>
</dbReference>
<dbReference type="CDD" id="cd22701">
    <property type="entry name" value="FHA_FKH1-like"/>
    <property type="match status" value="1"/>
</dbReference>
<dbReference type="Proteomes" id="UP000193922">
    <property type="component" value="Unassembled WGS sequence"/>
</dbReference>
<proteinExistence type="predicted"/>
<name>A0A1Y1VR72_9FUNG</name>
<dbReference type="SUPFAM" id="SSF49879">
    <property type="entry name" value="SMAD/FHA domain"/>
    <property type="match status" value="1"/>
</dbReference>
<dbReference type="STRING" id="61395.A0A1Y1VR72"/>
<evidence type="ECO:0000313" key="3">
    <source>
        <dbReference type="EMBL" id="ORX63802.1"/>
    </source>
</evidence>
<evidence type="ECO:0000313" key="4">
    <source>
        <dbReference type="Proteomes" id="UP000193922"/>
    </source>
</evidence>
<dbReference type="EMBL" id="MCFD01000153">
    <property type="protein sequence ID" value="ORX63802.1"/>
    <property type="molecule type" value="Genomic_DNA"/>
</dbReference>
<dbReference type="RefSeq" id="XP_040739072.1">
    <property type="nucleotide sequence ID" value="XM_040884192.1"/>
</dbReference>
<keyword evidence="4" id="KW-1185">Reference proteome</keyword>
<dbReference type="InterPro" id="IPR008984">
    <property type="entry name" value="SMAD_FHA_dom_sf"/>
</dbReference>
<dbReference type="OrthoDB" id="5954824at2759"/>
<dbReference type="GO" id="GO:0005634">
    <property type="term" value="C:nucleus"/>
    <property type="evidence" value="ECO:0007669"/>
    <property type="project" value="TreeGrafter"/>
</dbReference>
<evidence type="ECO:0000256" key="1">
    <source>
        <dbReference type="ARBA" id="ARBA00023242"/>
    </source>
</evidence>
<dbReference type="InterPro" id="IPR045178">
    <property type="entry name" value="Fhl1/FHA1"/>
</dbReference>
<gene>
    <name evidence="3" type="ORF">DL89DRAFT_210801</name>
</gene>
<evidence type="ECO:0000259" key="2">
    <source>
        <dbReference type="PROSITE" id="PS50006"/>
    </source>
</evidence>
<feature type="non-terminal residue" evidence="3">
    <location>
        <position position="1"/>
    </location>
</feature>
<dbReference type="AlphaFoldDB" id="A0A1Y1VR72"/>
<dbReference type="PROSITE" id="PS50006">
    <property type="entry name" value="FHA_DOMAIN"/>
    <property type="match status" value="1"/>
</dbReference>
<sequence>DDEAQNGATELHMDSTQAPVQAYAKLEGPDFCYYVRTLEVTLGRHPTSAHHESVDIDLGDSKAVSRRHAKIFYNFVSQSFELQVFGKNGCLVDDEYFKRGQAVTLR</sequence>
<dbReference type="Pfam" id="PF00498">
    <property type="entry name" value="FHA"/>
    <property type="match status" value="1"/>
</dbReference>
<dbReference type="PANTHER" id="PTHR21712:SF29">
    <property type="entry name" value="PRE-RRNA-PROCESSING PROTEIN FHL1"/>
    <property type="match status" value="1"/>
</dbReference>
<accession>A0A1Y1VR72</accession>
<reference evidence="3 4" key="1">
    <citation type="submission" date="2016-07" db="EMBL/GenBank/DDBJ databases">
        <title>Pervasive Adenine N6-methylation of Active Genes in Fungi.</title>
        <authorList>
            <consortium name="DOE Joint Genome Institute"/>
            <person name="Mondo S.J."/>
            <person name="Dannebaum R.O."/>
            <person name="Kuo R.C."/>
            <person name="Labutti K."/>
            <person name="Haridas S."/>
            <person name="Kuo A."/>
            <person name="Salamov A."/>
            <person name="Ahrendt S.R."/>
            <person name="Lipzen A."/>
            <person name="Sullivan W."/>
            <person name="Andreopoulos W.B."/>
            <person name="Clum A."/>
            <person name="Lindquist E."/>
            <person name="Daum C."/>
            <person name="Ramamoorthy G.K."/>
            <person name="Gryganskyi A."/>
            <person name="Culley D."/>
            <person name="Magnuson J.K."/>
            <person name="James T.Y."/>
            <person name="O'Malley M.A."/>
            <person name="Stajich J.E."/>
            <person name="Spatafora J.W."/>
            <person name="Visel A."/>
            <person name="Grigoriev I.V."/>
        </authorList>
    </citation>
    <scope>NUCLEOTIDE SEQUENCE [LARGE SCALE GENOMIC DNA]</scope>
    <source>
        <strain evidence="3 4">ATCC 12442</strain>
    </source>
</reference>
<feature type="non-terminal residue" evidence="3">
    <location>
        <position position="106"/>
    </location>
</feature>
<dbReference type="Gene3D" id="2.60.200.20">
    <property type="match status" value="1"/>
</dbReference>
<dbReference type="GO" id="GO:0043565">
    <property type="term" value="F:sequence-specific DNA binding"/>
    <property type="evidence" value="ECO:0007669"/>
    <property type="project" value="TreeGrafter"/>
</dbReference>
<dbReference type="GO" id="GO:0060962">
    <property type="term" value="P:regulation of ribosomal protein gene transcription by RNA polymerase II"/>
    <property type="evidence" value="ECO:0007669"/>
    <property type="project" value="InterPro"/>
</dbReference>
<keyword evidence="1" id="KW-0539">Nucleus</keyword>
<dbReference type="GeneID" id="63800840"/>
<comment type="caution">
    <text evidence="3">The sequence shown here is derived from an EMBL/GenBank/DDBJ whole genome shotgun (WGS) entry which is preliminary data.</text>
</comment>